<gene>
    <name evidence="4" type="ORF">SAMN05192563_1004338</name>
</gene>
<organism evidence="4 5">
    <name type="scientific">Paraburkholderia aspalathi</name>
    <dbReference type="NCBI Taxonomy" id="1324617"/>
    <lineage>
        <taxon>Bacteria</taxon>
        <taxon>Pseudomonadati</taxon>
        <taxon>Pseudomonadota</taxon>
        <taxon>Betaproteobacteria</taxon>
        <taxon>Burkholderiales</taxon>
        <taxon>Burkholderiaceae</taxon>
        <taxon>Paraburkholderia</taxon>
    </lineage>
</organism>
<keyword evidence="4" id="KW-0762">Sugar transport</keyword>
<evidence type="ECO:0000256" key="3">
    <source>
        <dbReference type="SAM" id="SignalP"/>
    </source>
</evidence>
<keyword evidence="4" id="KW-0813">Transport</keyword>
<comment type="subcellular location">
    <subcellularLocation>
        <location evidence="1">Periplasm</location>
    </subcellularLocation>
</comment>
<accession>A0A1I7BBE1</accession>
<evidence type="ECO:0000313" key="5">
    <source>
        <dbReference type="Proteomes" id="UP000198844"/>
    </source>
</evidence>
<sequence>MRTTRRSFLMSSAAAVAALALPPVRAEAASSVQLSIGHGEPLYLDMLNALGAAFHAEHPDLIAKFVTDGDDWDPLLQNTLRESIVGALPDITWQSLTYASILSKRGIAQPLNGVAGDVDAFEKLGIPRILIETTQVNGKLFGVPFGTTIPVVYYNMNLLRKAGYQKATPPTTWDEIIEVAKRVTALGEKINGGYIEYAATNAWIFQNLLASLGGRMMNAEQTKIAFDGKEGLEALQILARFGQANNVDMTVAQSRQSFNAGMSGIQIRTASGINSVAKAAAGHFELQIGELPVPSPNGRLVGAGHGFFMFAKNPDRQKASSEFLRFAAHEKAQAILGQYTGYLPVCLLTPKDPKFLDRYFEANPYHRSIVKNLAITGDQFSFPTVNNVKIVEMMAEEMRKVVTGREKPQDALAAMASQTRKLLEA</sequence>
<protein>
    <submittedName>
        <fullName evidence="4">Multiple sugar transport system substrate-binding protein</fullName>
    </submittedName>
</protein>
<dbReference type="RefSeq" id="WP_093633927.1">
    <property type="nucleotide sequence ID" value="NZ_FPBH01000004.1"/>
</dbReference>
<dbReference type="PANTHER" id="PTHR43649">
    <property type="entry name" value="ARABINOSE-BINDING PROTEIN-RELATED"/>
    <property type="match status" value="1"/>
</dbReference>
<evidence type="ECO:0000256" key="2">
    <source>
        <dbReference type="ARBA" id="ARBA00008520"/>
    </source>
</evidence>
<reference evidence="4 5" key="1">
    <citation type="submission" date="2016-10" db="EMBL/GenBank/DDBJ databases">
        <authorList>
            <person name="de Groot N.N."/>
        </authorList>
    </citation>
    <scope>NUCLEOTIDE SEQUENCE [LARGE SCALE GENOMIC DNA]</scope>
    <source>
        <strain evidence="4 5">LMG 27731</strain>
    </source>
</reference>
<dbReference type="Pfam" id="PF13416">
    <property type="entry name" value="SBP_bac_8"/>
    <property type="match status" value="1"/>
</dbReference>
<dbReference type="Proteomes" id="UP000198844">
    <property type="component" value="Unassembled WGS sequence"/>
</dbReference>
<dbReference type="EMBL" id="FPBH01000004">
    <property type="protein sequence ID" value="SFT84525.1"/>
    <property type="molecule type" value="Genomic_DNA"/>
</dbReference>
<dbReference type="Gene3D" id="3.40.190.10">
    <property type="entry name" value="Periplasmic binding protein-like II"/>
    <property type="match status" value="1"/>
</dbReference>
<feature type="chain" id="PRO_5011436720" evidence="3">
    <location>
        <begin position="29"/>
        <end position="425"/>
    </location>
</feature>
<dbReference type="InterPro" id="IPR050490">
    <property type="entry name" value="Bact_solute-bd_prot1"/>
</dbReference>
<dbReference type="PANTHER" id="PTHR43649:SF12">
    <property type="entry name" value="DIACETYLCHITOBIOSE BINDING PROTEIN DASA"/>
    <property type="match status" value="1"/>
</dbReference>
<dbReference type="InterPro" id="IPR006059">
    <property type="entry name" value="SBP"/>
</dbReference>
<dbReference type="AlphaFoldDB" id="A0A1I7BBE1"/>
<evidence type="ECO:0000256" key="1">
    <source>
        <dbReference type="ARBA" id="ARBA00004418"/>
    </source>
</evidence>
<keyword evidence="3" id="KW-0732">Signal</keyword>
<dbReference type="OrthoDB" id="4393730at2"/>
<dbReference type="GO" id="GO:0042597">
    <property type="term" value="C:periplasmic space"/>
    <property type="evidence" value="ECO:0007669"/>
    <property type="project" value="UniProtKB-SubCell"/>
</dbReference>
<evidence type="ECO:0000313" key="4">
    <source>
        <dbReference type="EMBL" id="SFT84525.1"/>
    </source>
</evidence>
<name>A0A1I7BBE1_9BURK</name>
<comment type="similarity">
    <text evidence="2">Belongs to the bacterial solute-binding protein 1 family.</text>
</comment>
<proteinExistence type="inferred from homology"/>
<dbReference type="PROSITE" id="PS51318">
    <property type="entry name" value="TAT"/>
    <property type="match status" value="1"/>
</dbReference>
<dbReference type="SUPFAM" id="SSF53850">
    <property type="entry name" value="Periplasmic binding protein-like II"/>
    <property type="match status" value="1"/>
</dbReference>
<dbReference type="InterPro" id="IPR006311">
    <property type="entry name" value="TAT_signal"/>
</dbReference>
<feature type="signal peptide" evidence="3">
    <location>
        <begin position="1"/>
        <end position="28"/>
    </location>
</feature>